<keyword evidence="1" id="KW-0812">Transmembrane</keyword>
<evidence type="ECO:0000256" key="1">
    <source>
        <dbReference type="SAM" id="Phobius"/>
    </source>
</evidence>
<evidence type="ECO:0000313" key="3">
    <source>
        <dbReference type="EnsemblMetazoa" id="BGLB023242-PD"/>
    </source>
</evidence>
<feature type="signal peptide" evidence="2">
    <location>
        <begin position="1"/>
        <end position="22"/>
    </location>
</feature>
<reference evidence="3" key="1">
    <citation type="submission" date="2020-05" db="UniProtKB">
        <authorList>
            <consortium name="EnsemblMetazoa"/>
        </authorList>
    </citation>
    <scope>IDENTIFICATION</scope>
    <source>
        <strain evidence="3">BB02</strain>
    </source>
</reference>
<dbReference type="KEGG" id="bgt:106066019"/>
<dbReference type="EnsemblMetazoa" id="BGLB023242-RB">
    <property type="protein sequence ID" value="BGLB023242-PB"/>
    <property type="gene ID" value="BGLB023242"/>
</dbReference>
<dbReference type="RefSeq" id="XP_013080445.2">
    <property type="nucleotide sequence ID" value="XM_013224991.2"/>
</dbReference>
<feature type="chain" id="PRO_5014285010" evidence="2">
    <location>
        <begin position="23"/>
        <end position="257"/>
    </location>
</feature>
<dbReference type="AlphaFoldDB" id="A0A2C9KT46"/>
<dbReference type="RefSeq" id="XP_013080444.2">
    <property type="nucleotide sequence ID" value="XM_013224990.2"/>
</dbReference>
<name>A0A2C9KT46_BIOGL</name>
<keyword evidence="2" id="KW-0732">Signal</keyword>
<keyword evidence="1" id="KW-1133">Transmembrane helix</keyword>
<sequence length="257" mass="29656">MDFVTYHVVFALLFSQYTCVAAQANPDVVGMAVAGCVSFVMACVIIAYLFLSFGWPEWFDHWMKQRNKVRMPRDYFKKKDEIKKKLLNGSLNGSLPSQKYDRVKAIFLPQIKRIHLLRSPKKKIKKTSWTQGWNQRQPSHLNRLYEEKDATMELGEEDLADVEFKIETVVVDNEHLDVGPFKNDHSREIPISGDIYNEPYIYTTVNTLTKNSSNRKSDSPVSEANKLEVTEMIDLKGDLPLDSSIRVNHFDEALIHL</sequence>
<evidence type="ECO:0000256" key="2">
    <source>
        <dbReference type="SAM" id="SignalP"/>
    </source>
</evidence>
<accession>A0A2C9KT46</accession>
<feature type="transmembrane region" description="Helical" evidence="1">
    <location>
        <begin position="31"/>
        <end position="55"/>
    </location>
</feature>
<evidence type="ECO:0000313" key="4">
    <source>
        <dbReference type="Proteomes" id="UP000076420"/>
    </source>
</evidence>
<dbReference type="VEuPathDB" id="VectorBase:BGLAX_038551"/>
<dbReference type="OrthoDB" id="6155409at2759"/>
<gene>
    <name evidence="3" type="primary">106066019</name>
</gene>
<proteinExistence type="predicted"/>
<protein>
    <submittedName>
        <fullName evidence="3">Uncharacterized protein</fullName>
    </submittedName>
</protein>
<dbReference type="EnsemblMetazoa" id="BGLB023242-RC">
    <property type="protein sequence ID" value="BGLB023242-PC"/>
    <property type="gene ID" value="BGLB023242"/>
</dbReference>
<dbReference type="Proteomes" id="UP000076420">
    <property type="component" value="Unassembled WGS sequence"/>
</dbReference>
<dbReference type="RefSeq" id="XP_013080446.2">
    <property type="nucleotide sequence ID" value="XM_013224992.2"/>
</dbReference>
<organism evidence="3 4">
    <name type="scientific">Biomphalaria glabrata</name>
    <name type="common">Bloodfluke planorb</name>
    <name type="synonym">Freshwater snail</name>
    <dbReference type="NCBI Taxonomy" id="6526"/>
    <lineage>
        <taxon>Eukaryota</taxon>
        <taxon>Metazoa</taxon>
        <taxon>Spiralia</taxon>
        <taxon>Lophotrochozoa</taxon>
        <taxon>Mollusca</taxon>
        <taxon>Gastropoda</taxon>
        <taxon>Heterobranchia</taxon>
        <taxon>Euthyneura</taxon>
        <taxon>Panpulmonata</taxon>
        <taxon>Hygrophila</taxon>
        <taxon>Lymnaeoidea</taxon>
        <taxon>Planorbidae</taxon>
        <taxon>Biomphalaria</taxon>
    </lineage>
</organism>
<dbReference type="VEuPathDB" id="VectorBase:BGLB023242"/>
<keyword evidence="1" id="KW-0472">Membrane</keyword>
<dbReference type="EnsemblMetazoa" id="BGLB023242-RD">
    <property type="protein sequence ID" value="BGLB023242-PD"/>
    <property type="gene ID" value="BGLB023242"/>
</dbReference>